<comment type="function">
    <text evidence="6">NDH-1 shuttles electrons from NADH, via FMN and iron-sulfur (Fe-S) centers, to quinones in the respiratory chain. The immediate electron acceptor for the enzyme in this species is believed to be ubiquinone. Couples the redox reaction to proton translocation (for every two electrons transferred, four hydrogen ions are translocated across the cytoplasmic membrane), and thus conserves the redox energy in a proton gradient.</text>
</comment>
<comment type="similarity">
    <text evidence="6">Belongs to the complex I 23 kDa subunit family.</text>
</comment>
<reference evidence="8 9" key="1">
    <citation type="submission" date="2020-10" db="EMBL/GenBank/DDBJ databases">
        <title>Wide distribution of Phycisphaera-like planctomycetes from WD2101 soil group in peatlands and genome analysis of the first cultivated representative.</title>
        <authorList>
            <person name="Dedysh S.N."/>
            <person name="Beletsky A.V."/>
            <person name="Ivanova A."/>
            <person name="Kulichevskaya I.S."/>
            <person name="Suzina N.E."/>
            <person name="Philippov D.A."/>
            <person name="Rakitin A.L."/>
            <person name="Mardanov A.V."/>
            <person name="Ravin N.V."/>
        </authorList>
    </citation>
    <scope>NUCLEOTIDE SEQUENCE [LARGE SCALE GENOMIC DNA]</scope>
    <source>
        <strain evidence="8 9">M1803</strain>
    </source>
</reference>
<sequence length="197" mass="22433">MSSPVREYFRNIYDNITSIVIGMKITLKYCFQKTVTVNYPEQHLSFAPRYRGIHEFEANKCIACDLCAKACPVDCIYIDKSGPRKIDKATGIVNEDDPKTGKLLRFAIDYSKCLFCALCTEPCPTLCIHMGKLHDLSGYSRDDAVVEFAELDKENLRTPIPLWMERNKDKIEWVGDEYERVKAGKLANHAGDITPVK</sequence>
<dbReference type="RefSeq" id="WP_206290946.1">
    <property type="nucleotide sequence ID" value="NZ_CP063458.1"/>
</dbReference>
<evidence type="ECO:0000256" key="4">
    <source>
        <dbReference type="ARBA" id="ARBA00023004"/>
    </source>
</evidence>
<keyword evidence="5 6" id="KW-0411">Iron-sulfur</keyword>
<comment type="cofactor">
    <cofactor evidence="6">
        <name>[4Fe-4S] cluster</name>
        <dbReference type="ChEBI" id="CHEBI:49883"/>
    </cofactor>
    <text evidence="6">Binds 2 [4Fe-4S] clusters per subunit.</text>
</comment>
<dbReference type="SUPFAM" id="SSF54862">
    <property type="entry name" value="4Fe-4S ferredoxins"/>
    <property type="match status" value="1"/>
</dbReference>
<dbReference type="Gene3D" id="3.30.70.3270">
    <property type="match status" value="1"/>
</dbReference>
<feature type="binding site" evidence="6">
    <location>
        <position position="64"/>
    </location>
    <ligand>
        <name>[4Fe-4S] cluster</name>
        <dbReference type="ChEBI" id="CHEBI:49883"/>
        <label>1</label>
    </ligand>
</feature>
<evidence type="ECO:0000256" key="6">
    <source>
        <dbReference type="HAMAP-Rule" id="MF_01351"/>
    </source>
</evidence>
<keyword evidence="4 6" id="KW-0408">Iron</keyword>
<dbReference type="Pfam" id="PF12838">
    <property type="entry name" value="Fer4_7"/>
    <property type="match status" value="1"/>
</dbReference>
<keyword evidence="6" id="KW-1278">Translocase</keyword>
<gene>
    <name evidence="6" type="primary">nuoI</name>
    <name evidence="8" type="ORF">IPV69_17140</name>
</gene>
<name>A0A7M2WRU1_9BACT</name>
<dbReference type="KEGG" id="hbs:IPV69_17140"/>
<evidence type="ECO:0000313" key="9">
    <source>
        <dbReference type="Proteomes" id="UP000593765"/>
    </source>
</evidence>
<dbReference type="PANTHER" id="PTHR10849">
    <property type="entry name" value="NADH DEHYDROGENASE UBIQUINONE IRON-SULFUR PROTEIN 8, MITOCHONDRIAL"/>
    <property type="match status" value="1"/>
</dbReference>
<comment type="subunit">
    <text evidence="6">NDH-1 is composed of 14 different subunits. Subunits NuoA, H, J, K, L, M, N constitute the membrane sector of the complex.</text>
</comment>
<evidence type="ECO:0000256" key="2">
    <source>
        <dbReference type="ARBA" id="ARBA00022723"/>
    </source>
</evidence>
<accession>A0A7M2WRU1</accession>
<keyword evidence="2 6" id="KW-0479">Metal-binding</keyword>
<proteinExistence type="inferred from homology"/>
<comment type="subcellular location">
    <subcellularLocation>
        <location evidence="6">Cell membrane</location>
        <topology evidence="6">Peripheral membrane protein</topology>
    </subcellularLocation>
</comment>
<evidence type="ECO:0000256" key="5">
    <source>
        <dbReference type="ARBA" id="ARBA00023014"/>
    </source>
</evidence>
<evidence type="ECO:0000259" key="7">
    <source>
        <dbReference type="PROSITE" id="PS51379"/>
    </source>
</evidence>
<keyword evidence="6" id="KW-1003">Cell membrane</keyword>
<keyword evidence="6" id="KW-0472">Membrane</keyword>
<protein>
    <recommendedName>
        <fullName evidence="6">NADH-quinone oxidoreductase subunit I</fullName>
        <ecNumber evidence="6">7.1.1.-</ecNumber>
    </recommendedName>
    <alternativeName>
        <fullName evidence="6">NADH dehydrogenase I subunit I</fullName>
    </alternativeName>
    <alternativeName>
        <fullName evidence="6">NDH-1 subunit I</fullName>
    </alternativeName>
</protein>
<feature type="domain" description="4Fe-4S ferredoxin-type" evidence="7">
    <location>
        <begin position="104"/>
        <end position="133"/>
    </location>
</feature>
<feature type="binding site" evidence="6">
    <location>
        <position position="61"/>
    </location>
    <ligand>
        <name>[4Fe-4S] cluster</name>
        <dbReference type="ChEBI" id="CHEBI:49883"/>
        <label>1</label>
    </ligand>
</feature>
<keyword evidence="6" id="KW-0874">Quinone</keyword>
<dbReference type="GO" id="GO:0005886">
    <property type="term" value="C:plasma membrane"/>
    <property type="evidence" value="ECO:0007669"/>
    <property type="project" value="UniProtKB-SubCell"/>
</dbReference>
<dbReference type="InterPro" id="IPR010226">
    <property type="entry name" value="NADH_quinone_OxRdtase_chainI"/>
</dbReference>
<keyword evidence="6" id="KW-0520">NAD</keyword>
<keyword evidence="6" id="KW-0830">Ubiquinone</keyword>
<feature type="domain" description="4Fe-4S ferredoxin-type" evidence="7">
    <location>
        <begin position="52"/>
        <end position="81"/>
    </location>
</feature>
<dbReference type="EC" id="7.1.1.-" evidence="6"/>
<dbReference type="GO" id="GO:0048038">
    <property type="term" value="F:quinone binding"/>
    <property type="evidence" value="ECO:0007669"/>
    <property type="project" value="UniProtKB-KW"/>
</dbReference>
<feature type="binding site" evidence="6">
    <location>
        <position position="116"/>
    </location>
    <ligand>
        <name>[4Fe-4S] cluster</name>
        <dbReference type="ChEBI" id="CHEBI:49883"/>
        <label>2</label>
    </ligand>
</feature>
<dbReference type="GO" id="GO:0051539">
    <property type="term" value="F:4 iron, 4 sulfur cluster binding"/>
    <property type="evidence" value="ECO:0007669"/>
    <property type="project" value="UniProtKB-KW"/>
</dbReference>
<feature type="binding site" evidence="6">
    <location>
        <position position="119"/>
    </location>
    <ligand>
        <name>[4Fe-4S] cluster</name>
        <dbReference type="ChEBI" id="CHEBI:49883"/>
        <label>2</label>
    </ligand>
</feature>
<dbReference type="AlphaFoldDB" id="A0A7M2WRU1"/>
<keyword evidence="3" id="KW-0677">Repeat</keyword>
<organism evidence="8 9">
    <name type="scientific">Humisphaera borealis</name>
    <dbReference type="NCBI Taxonomy" id="2807512"/>
    <lineage>
        <taxon>Bacteria</taxon>
        <taxon>Pseudomonadati</taxon>
        <taxon>Planctomycetota</taxon>
        <taxon>Phycisphaerae</taxon>
        <taxon>Tepidisphaerales</taxon>
        <taxon>Tepidisphaeraceae</taxon>
        <taxon>Humisphaera</taxon>
    </lineage>
</organism>
<dbReference type="GO" id="GO:0050136">
    <property type="term" value="F:NADH dehydrogenase (quinone) (non-electrogenic) activity"/>
    <property type="evidence" value="ECO:0007669"/>
    <property type="project" value="UniProtKB-UniRule"/>
</dbReference>
<dbReference type="PROSITE" id="PS00198">
    <property type="entry name" value="4FE4S_FER_1"/>
    <property type="match status" value="2"/>
</dbReference>
<feature type="binding site" evidence="6">
    <location>
        <position position="113"/>
    </location>
    <ligand>
        <name>[4Fe-4S] cluster</name>
        <dbReference type="ChEBI" id="CHEBI:49883"/>
        <label>2</label>
    </ligand>
</feature>
<dbReference type="PROSITE" id="PS51379">
    <property type="entry name" value="4FE4S_FER_2"/>
    <property type="match status" value="2"/>
</dbReference>
<dbReference type="HAMAP" id="MF_01351">
    <property type="entry name" value="NDH1_NuoI"/>
    <property type="match status" value="1"/>
</dbReference>
<feature type="binding site" evidence="6">
    <location>
        <position position="71"/>
    </location>
    <ligand>
        <name>[4Fe-4S] cluster</name>
        <dbReference type="ChEBI" id="CHEBI:49883"/>
        <label>2</label>
    </ligand>
</feature>
<evidence type="ECO:0000313" key="8">
    <source>
        <dbReference type="EMBL" id="QOV87984.1"/>
    </source>
</evidence>
<comment type="catalytic activity">
    <reaction evidence="6">
        <text>a quinone + NADH + 5 H(+)(in) = a quinol + NAD(+) + 4 H(+)(out)</text>
        <dbReference type="Rhea" id="RHEA:57888"/>
        <dbReference type="ChEBI" id="CHEBI:15378"/>
        <dbReference type="ChEBI" id="CHEBI:24646"/>
        <dbReference type="ChEBI" id="CHEBI:57540"/>
        <dbReference type="ChEBI" id="CHEBI:57945"/>
        <dbReference type="ChEBI" id="CHEBI:132124"/>
    </reaction>
</comment>
<feature type="binding site" evidence="6">
    <location>
        <position position="67"/>
    </location>
    <ligand>
        <name>[4Fe-4S] cluster</name>
        <dbReference type="ChEBI" id="CHEBI:49883"/>
        <label>1</label>
    </ligand>
</feature>
<dbReference type="InterPro" id="IPR017896">
    <property type="entry name" value="4Fe4S_Fe-S-bd"/>
</dbReference>
<dbReference type="GO" id="GO:0005506">
    <property type="term" value="F:iron ion binding"/>
    <property type="evidence" value="ECO:0007669"/>
    <property type="project" value="UniProtKB-UniRule"/>
</dbReference>
<evidence type="ECO:0000256" key="1">
    <source>
        <dbReference type="ARBA" id="ARBA00022485"/>
    </source>
</evidence>
<keyword evidence="9" id="KW-1185">Reference proteome</keyword>
<dbReference type="InterPro" id="IPR017900">
    <property type="entry name" value="4Fe4S_Fe_S_CS"/>
</dbReference>
<dbReference type="EMBL" id="CP063458">
    <property type="protein sequence ID" value="QOV87984.1"/>
    <property type="molecule type" value="Genomic_DNA"/>
</dbReference>
<keyword evidence="1 6" id="KW-0004">4Fe-4S</keyword>
<feature type="binding site" evidence="6">
    <location>
        <position position="123"/>
    </location>
    <ligand>
        <name>[4Fe-4S] cluster</name>
        <dbReference type="ChEBI" id="CHEBI:49883"/>
        <label>1</label>
    </ligand>
</feature>
<evidence type="ECO:0000256" key="3">
    <source>
        <dbReference type="ARBA" id="ARBA00022737"/>
    </source>
</evidence>
<dbReference type="Proteomes" id="UP000593765">
    <property type="component" value="Chromosome"/>
</dbReference>